<dbReference type="SUPFAM" id="SSF49764">
    <property type="entry name" value="HSP20-like chaperones"/>
    <property type="match status" value="1"/>
</dbReference>
<dbReference type="PROSITE" id="PS01031">
    <property type="entry name" value="SHSP"/>
    <property type="match status" value="1"/>
</dbReference>
<dbReference type="AlphaFoldDB" id="H6L591"/>
<dbReference type="CDD" id="cd06464">
    <property type="entry name" value="ACD_sHsps-like"/>
    <property type="match status" value="1"/>
</dbReference>
<reference evidence="4 5" key="1">
    <citation type="journal article" date="2012" name="Stand. Genomic Sci.">
        <title>Complete genome sequencing and analysis of Saprospira grandis str. Lewin, a predatory marine bacterium.</title>
        <authorList>
            <person name="Saw J.H."/>
            <person name="Yuryev A."/>
            <person name="Kanbe M."/>
            <person name="Hou S."/>
            <person name="Young A.G."/>
            <person name="Aizawa S."/>
            <person name="Alam M."/>
        </authorList>
    </citation>
    <scope>NUCLEOTIDE SEQUENCE [LARGE SCALE GENOMIC DNA]</scope>
    <source>
        <strain evidence="4 5">Lewin</strain>
    </source>
</reference>
<name>H6L591_SAPGL</name>
<dbReference type="KEGG" id="sgn:SGRA_1270"/>
<evidence type="ECO:0000256" key="1">
    <source>
        <dbReference type="PROSITE-ProRule" id="PRU00285"/>
    </source>
</evidence>
<dbReference type="EMBL" id="CP002831">
    <property type="protein sequence ID" value="AFC24005.1"/>
    <property type="molecule type" value="Genomic_DNA"/>
</dbReference>
<dbReference type="Pfam" id="PF00011">
    <property type="entry name" value="HSP20"/>
    <property type="match status" value="1"/>
</dbReference>
<evidence type="ECO:0000313" key="4">
    <source>
        <dbReference type="EMBL" id="AFC24005.1"/>
    </source>
</evidence>
<organism evidence="4 5">
    <name type="scientific">Saprospira grandis (strain Lewin)</name>
    <dbReference type="NCBI Taxonomy" id="984262"/>
    <lineage>
        <taxon>Bacteria</taxon>
        <taxon>Pseudomonadati</taxon>
        <taxon>Bacteroidota</taxon>
        <taxon>Saprospiria</taxon>
        <taxon>Saprospirales</taxon>
        <taxon>Saprospiraceae</taxon>
        <taxon>Saprospira</taxon>
    </lineage>
</organism>
<accession>H6L591</accession>
<dbReference type="eggNOG" id="COG0071">
    <property type="taxonomic scope" value="Bacteria"/>
</dbReference>
<evidence type="ECO:0000256" key="2">
    <source>
        <dbReference type="RuleBase" id="RU003616"/>
    </source>
</evidence>
<dbReference type="InterPro" id="IPR031107">
    <property type="entry name" value="Small_HSP"/>
</dbReference>
<evidence type="ECO:0000313" key="5">
    <source>
        <dbReference type="Proteomes" id="UP000007519"/>
    </source>
</evidence>
<dbReference type="HOGENOM" id="CLU_046737_8_3_10"/>
<proteinExistence type="inferred from homology"/>
<dbReference type="InterPro" id="IPR002068">
    <property type="entry name" value="A-crystallin/Hsp20_dom"/>
</dbReference>
<keyword evidence="5" id="KW-1185">Reference proteome</keyword>
<dbReference type="STRING" id="984262.SGRA_1270"/>
<evidence type="ECO:0000259" key="3">
    <source>
        <dbReference type="PROSITE" id="PS01031"/>
    </source>
</evidence>
<dbReference type="PANTHER" id="PTHR11527">
    <property type="entry name" value="HEAT-SHOCK PROTEIN 20 FAMILY MEMBER"/>
    <property type="match status" value="1"/>
</dbReference>
<keyword evidence="4" id="KW-0346">Stress response</keyword>
<dbReference type="Proteomes" id="UP000007519">
    <property type="component" value="Chromosome"/>
</dbReference>
<feature type="domain" description="SHSP" evidence="3">
    <location>
        <begin position="35"/>
        <end position="148"/>
    </location>
</feature>
<protein>
    <submittedName>
        <fullName evidence="4">Heat shock protein Hsp20</fullName>
    </submittedName>
</protein>
<comment type="similarity">
    <text evidence="1 2">Belongs to the small heat shock protein (HSP20) family.</text>
</comment>
<dbReference type="InterPro" id="IPR008978">
    <property type="entry name" value="HSP20-like_chaperone"/>
</dbReference>
<dbReference type="Gene3D" id="2.60.40.790">
    <property type="match status" value="1"/>
</dbReference>
<gene>
    <name evidence="4" type="ordered locus">SGRA_1270</name>
</gene>
<sequence>MKNAKANHFFGFPFNEFGKELEQLLKQEPLQQFFGQDQAHQQPMLNVFETEAGLLLELAAPGFQKEDFKLELEKDLLHISAKRNVKELTENVKVRRREFAFTTFERKLRLSNKYDLESITASYENGILQLEVPKKQEPKKEKISIQVQ</sequence>
<dbReference type="RefSeq" id="WP_015691650.1">
    <property type="nucleotide sequence ID" value="NC_016940.1"/>
</dbReference>